<feature type="domain" description="Rhodanese" evidence="2">
    <location>
        <begin position="46"/>
        <end position="150"/>
    </location>
</feature>
<dbReference type="Pfam" id="PF00581">
    <property type="entry name" value="Rhodanese"/>
    <property type="match status" value="1"/>
</dbReference>
<dbReference type="RefSeq" id="WP_394484237.1">
    <property type="nucleotide sequence ID" value="NZ_JBIGHV010000013.1"/>
</dbReference>
<sequence>MLRRALICTAALICLNASAADDAPPTPTTLKGGKVITVDDAAALSKSKGALFVDTRSALNFAKGHVPGAVTAAYKEKSDRVEKFDASIDSFDFDKIPADKAAKIVFYSDGPTGWKSYKAAVLAVQKGYTQVMYLRGGFTDWTAKNLPVER</sequence>
<dbReference type="PANTHER" id="PTHR43031:SF7">
    <property type="entry name" value="NITRIC OXIDE REDUCTASE FLRD-NAD(+) REDUCTASE"/>
    <property type="match status" value="1"/>
</dbReference>
<keyword evidence="4" id="KW-1185">Reference proteome</keyword>
<gene>
    <name evidence="3" type="ORF">ACG00Y_26435</name>
</gene>
<accession>A0ABW7FA16</accession>
<name>A0ABW7FA16_9BURK</name>
<evidence type="ECO:0000313" key="3">
    <source>
        <dbReference type="EMBL" id="MFG6433473.1"/>
    </source>
</evidence>
<proteinExistence type="predicted"/>
<dbReference type="SUPFAM" id="SSF52821">
    <property type="entry name" value="Rhodanese/Cell cycle control phosphatase"/>
    <property type="match status" value="1"/>
</dbReference>
<dbReference type="PROSITE" id="PS50206">
    <property type="entry name" value="RHODANESE_3"/>
    <property type="match status" value="1"/>
</dbReference>
<dbReference type="EMBL" id="JBIGHV010000013">
    <property type="protein sequence ID" value="MFG6433473.1"/>
    <property type="molecule type" value="Genomic_DNA"/>
</dbReference>
<protein>
    <submittedName>
        <fullName evidence="3">Rhodanese-like domain-containing protein</fullName>
    </submittedName>
</protein>
<evidence type="ECO:0000259" key="2">
    <source>
        <dbReference type="PROSITE" id="PS50206"/>
    </source>
</evidence>
<dbReference type="CDD" id="cd00158">
    <property type="entry name" value="RHOD"/>
    <property type="match status" value="1"/>
</dbReference>
<feature type="signal peptide" evidence="1">
    <location>
        <begin position="1"/>
        <end position="19"/>
    </location>
</feature>
<dbReference type="PANTHER" id="PTHR43031">
    <property type="entry name" value="FAD-DEPENDENT OXIDOREDUCTASE"/>
    <property type="match status" value="1"/>
</dbReference>
<feature type="chain" id="PRO_5045459392" evidence="1">
    <location>
        <begin position="20"/>
        <end position="150"/>
    </location>
</feature>
<dbReference type="InterPro" id="IPR001763">
    <property type="entry name" value="Rhodanese-like_dom"/>
</dbReference>
<keyword evidence="1" id="KW-0732">Signal</keyword>
<dbReference type="InterPro" id="IPR036873">
    <property type="entry name" value="Rhodanese-like_dom_sf"/>
</dbReference>
<reference evidence="3 4" key="1">
    <citation type="submission" date="2024-08" db="EMBL/GenBank/DDBJ databases">
        <authorList>
            <person name="Lu H."/>
        </authorList>
    </citation>
    <scope>NUCLEOTIDE SEQUENCE [LARGE SCALE GENOMIC DNA]</scope>
    <source>
        <strain evidence="3 4">LYH14W</strain>
    </source>
</reference>
<comment type="caution">
    <text evidence="3">The sequence shown here is derived from an EMBL/GenBank/DDBJ whole genome shotgun (WGS) entry which is preliminary data.</text>
</comment>
<dbReference type="Gene3D" id="3.40.250.10">
    <property type="entry name" value="Rhodanese-like domain"/>
    <property type="match status" value="1"/>
</dbReference>
<dbReference type="InterPro" id="IPR050229">
    <property type="entry name" value="GlpE_sulfurtransferase"/>
</dbReference>
<evidence type="ECO:0000313" key="4">
    <source>
        <dbReference type="Proteomes" id="UP001606210"/>
    </source>
</evidence>
<organism evidence="3 4">
    <name type="scientific">Pelomonas parva</name>
    <dbReference type="NCBI Taxonomy" id="3299032"/>
    <lineage>
        <taxon>Bacteria</taxon>
        <taxon>Pseudomonadati</taxon>
        <taxon>Pseudomonadota</taxon>
        <taxon>Betaproteobacteria</taxon>
        <taxon>Burkholderiales</taxon>
        <taxon>Sphaerotilaceae</taxon>
        <taxon>Roseateles</taxon>
    </lineage>
</organism>
<evidence type="ECO:0000256" key="1">
    <source>
        <dbReference type="SAM" id="SignalP"/>
    </source>
</evidence>
<dbReference type="Proteomes" id="UP001606210">
    <property type="component" value="Unassembled WGS sequence"/>
</dbReference>
<dbReference type="SMART" id="SM00450">
    <property type="entry name" value="RHOD"/>
    <property type="match status" value="1"/>
</dbReference>